<evidence type="ECO:0000256" key="1">
    <source>
        <dbReference type="SAM" id="MobiDB-lite"/>
    </source>
</evidence>
<gene>
    <name evidence="3" type="ORF">AFIC_001804</name>
</gene>
<dbReference type="RefSeq" id="WP_275245914.1">
    <property type="nucleotide sequence ID" value="NZ_BAABDX010000002.1"/>
</dbReference>
<evidence type="ECO:0000256" key="2">
    <source>
        <dbReference type="SAM" id="SignalP"/>
    </source>
</evidence>
<accession>A0ABY8BJY5</accession>
<evidence type="ECO:0000313" key="4">
    <source>
        <dbReference type="Proteomes" id="UP001213907"/>
    </source>
</evidence>
<keyword evidence="2" id="KW-0732">Signal</keyword>
<keyword evidence="4" id="KW-1185">Reference proteome</keyword>
<feature type="chain" id="PRO_5047470344" evidence="2">
    <location>
        <begin position="29"/>
        <end position="91"/>
    </location>
</feature>
<feature type="signal peptide" evidence="2">
    <location>
        <begin position="1"/>
        <end position="28"/>
    </location>
</feature>
<sequence>MRTSMKTIGSFSALAMTVALVTAPGAFAQSGRNAAGGSAPANSTLGAGSVMQAPVGHLQPRRDPSAGDQPYQATAEEKALDRKIKSICRGC</sequence>
<proteinExistence type="predicted"/>
<feature type="region of interest" description="Disordered" evidence="1">
    <location>
        <begin position="29"/>
        <end position="76"/>
    </location>
</feature>
<dbReference type="EMBL" id="CP113162">
    <property type="protein sequence ID" value="WEF50272.1"/>
    <property type="molecule type" value="Genomic_DNA"/>
</dbReference>
<dbReference type="Proteomes" id="UP001213907">
    <property type="component" value="Chromosome"/>
</dbReference>
<protein>
    <submittedName>
        <fullName evidence="3">Uncharacterized protein</fullName>
    </submittedName>
</protein>
<reference evidence="3 4" key="1">
    <citation type="submission" date="2022-11" db="EMBL/GenBank/DDBJ databases">
        <authorList>
            <person name="Siebert D."/>
            <person name="Busche T."/>
            <person name="Saydam E."/>
            <person name="Kalinowski J."/>
            <person name="Ruckert C."/>
            <person name="Blombach B."/>
        </authorList>
    </citation>
    <scope>NUCLEOTIDE SEQUENCE [LARGE SCALE GENOMIC DNA]</scope>
    <source>
        <strain evidence="3 4">DSM 1083</strain>
    </source>
</reference>
<name>A0ABY8BJY5_AFICR</name>
<organism evidence="3 4">
    <name type="scientific">Afipia carboxydohydrogena</name>
    <name type="common">Pseudomonas carboxydohydrogena</name>
    <dbReference type="NCBI Taxonomy" id="290"/>
    <lineage>
        <taxon>Bacteria</taxon>
        <taxon>Pseudomonadati</taxon>
        <taxon>Pseudomonadota</taxon>
        <taxon>Alphaproteobacteria</taxon>
        <taxon>Hyphomicrobiales</taxon>
        <taxon>Nitrobacteraceae</taxon>
        <taxon>Afipia</taxon>
    </lineage>
</organism>
<evidence type="ECO:0000313" key="3">
    <source>
        <dbReference type="EMBL" id="WEF50272.1"/>
    </source>
</evidence>